<feature type="region of interest" description="Disordered" evidence="1">
    <location>
        <begin position="1"/>
        <end position="70"/>
    </location>
</feature>
<protein>
    <submittedName>
        <fullName evidence="3">Uncharacterized protein</fullName>
    </submittedName>
</protein>
<keyword evidence="2" id="KW-0472">Membrane</keyword>
<dbReference type="Proteomes" id="UP001500893">
    <property type="component" value="Unassembled WGS sequence"/>
</dbReference>
<reference evidence="3 4" key="1">
    <citation type="journal article" date="2019" name="Int. J. Syst. Evol. Microbiol.">
        <title>The Global Catalogue of Microorganisms (GCM) 10K type strain sequencing project: providing services to taxonomists for standard genome sequencing and annotation.</title>
        <authorList>
            <consortium name="The Broad Institute Genomics Platform"/>
            <consortium name="The Broad Institute Genome Sequencing Center for Infectious Disease"/>
            <person name="Wu L."/>
            <person name="Ma J."/>
        </authorList>
    </citation>
    <scope>NUCLEOTIDE SEQUENCE [LARGE SCALE GENOMIC DNA]</scope>
    <source>
        <strain evidence="3 4">JCM 11574</strain>
    </source>
</reference>
<dbReference type="RefSeq" id="WP_345058761.1">
    <property type="nucleotide sequence ID" value="NZ_BAAAVM010000127.1"/>
</dbReference>
<accession>A0ABN3V3P3</accession>
<proteinExistence type="predicted"/>
<evidence type="ECO:0000256" key="2">
    <source>
        <dbReference type="SAM" id="Phobius"/>
    </source>
</evidence>
<feature type="transmembrane region" description="Helical" evidence="2">
    <location>
        <begin position="73"/>
        <end position="96"/>
    </location>
</feature>
<name>A0ABN3V3P3_9ACTN</name>
<gene>
    <name evidence="3" type="ORF">GCM10010521_64850</name>
</gene>
<comment type="caution">
    <text evidence="3">The sequence shown here is derived from an EMBL/GenBank/DDBJ whole genome shotgun (WGS) entry which is preliminary data.</text>
</comment>
<keyword evidence="4" id="KW-1185">Reference proteome</keyword>
<evidence type="ECO:0000313" key="4">
    <source>
        <dbReference type="Proteomes" id="UP001500893"/>
    </source>
</evidence>
<feature type="compositionally biased region" description="Basic residues" evidence="1">
    <location>
        <begin position="55"/>
        <end position="68"/>
    </location>
</feature>
<keyword evidence="2" id="KW-1133">Transmembrane helix</keyword>
<organism evidence="3 4">
    <name type="scientific">Streptomyces rameus</name>
    <dbReference type="NCBI Taxonomy" id="68261"/>
    <lineage>
        <taxon>Bacteria</taxon>
        <taxon>Bacillati</taxon>
        <taxon>Actinomycetota</taxon>
        <taxon>Actinomycetes</taxon>
        <taxon>Kitasatosporales</taxon>
        <taxon>Streptomycetaceae</taxon>
        <taxon>Streptomyces</taxon>
    </lineage>
</organism>
<feature type="compositionally biased region" description="Basic and acidic residues" evidence="1">
    <location>
        <begin position="9"/>
        <end position="20"/>
    </location>
</feature>
<dbReference type="EMBL" id="BAAAVM010000127">
    <property type="protein sequence ID" value="GAA2777105.1"/>
    <property type="molecule type" value="Genomic_DNA"/>
</dbReference>
<sequence length="100" mass="10647">MTAGGLPYEECRRAQREHTRPGGRTDQWPAYALPPFHPGAYGGREARGTAVARPAPRRGPRPVRRSGRRRDGAAMSGMLIALCVGALLAAVVLAGARGRC</sequence>
<evidence type="ECO:0000256" key="1">
    <source>
        <dbReference type="SAM" id="MobiDB-lite"/>
    </source>
</evidence>
<evidence type="ECO:0000313" key="3">
    <source>
        <dbReference type="EMBL" id="GAA2777105.1"/>
    </source>
</evidence>
<keyword evidence="2" id="KW-0812">Transmembrane</keyword>